<dbReference type="PANTHER" id="PTHR43544">
    <property type="entry name" value="SHORT-CHAIN DEHYDROGENASE/REDUCTASE"/>
    <property type="match status" value="1"/>
</dbReference>
<dbReference type="Gene3D" id="3.40.50.720">
    <property type="entry name" value="NAD(P)-binding Rossmann-like Domain"/>
    <property type="match status" value="1"/>
</dbReference>
<dbReference type="InterPro" id="IPR036291">
    <property type="entry name" value="NAD(P)-bd_dom_sf"/>
</dbReference>
<dbReference type="EMBL" id="JBHRSW010000007">
    <property type="protein sequence ID" value="MFC3121232.1"/>
    <property type="molecule type" value="Genomic_DNA"/>
</dbReference>
<protein>
    <submittedName>
        <fullName evidence="1">SDR family NAD(P)-dependent oxidoreductase</fullName>
    </submittedName>
</protein>
<dbReference type="Pfam" id="PF00106">
    <property type="entry name" value="adh_short"/>
    <property type="match status" value="1"/>
</dbReference>
<dbReference type="RefSeq" id="WP_376919367.1">
    <property type="nucleotide sequence ID" value="NZ_JBHRSW010000007.1"/>
</dbReference>
<reference evidence="2" key="1">
    <citation type="journal article" date="2019" name="Int. J. Syst. Evol. Microbiol.">
        <title>The Global Catalogue of Microorganisms (GCM) 10K type strain sequencing project: providing services to taxonomists for standard genome sequencing and annotation.</title>
        <authorList>
            <consortium name="The Broad Institute Genomics Platform"/>
            <consortium name="The Broad Institute Genome Sequencing Center for Infectious Disease"/>
            <person name="Wu L."/>
            <person name="Ma J."/>
        </authorList>
    </citation>
    <scope>NUCLEOTIDE SEQUENCE [LARGE SCALE GENOMIC DNA]</scope>
    <source>
        <strain evidence="2">KCTC 52473</strain>
    </source>
</reference>
<comment type="caution">
    <text evidence="1">The sequence shown here is derived from an EMBL/GenBank/DDBJ whole genome shotgun (WGS) entry which is preliminary data.</text>
</comment>
<dbReference type="SUPFAM" id="SSF51735">
    <property type="entry name" value="NAD(P)-binding Rossmann-fold domains"/>
    <property type="match status" value="1"/>
</dbReference>
<proteinExistence type="predicted"/>
<sequence length="243" mass="27084">MSQKRVLVVGASGGIGRAVVDNLSKDPSYTAINAVSRQKKLHHTDTRVTHIALDSNEEAIASFIQQIKGMGERFHAVYICTGVLHTGGDGKLKPEKRLEDMHEVQFLEYFRINTVLPSLWLKHLVNVMHKDYAVIALITARVGSIEDNHLGGWYGYRSSKAALNMVIKSAAVEYARRSPNTRLLSYHPGTVDTGLSKPFQSRVKPEKLFTPAFTANQLVALTQALELEDSPYFLDWAGKPIPW</sequence>
<evidence type="ECO:0000313" key="1">
    <source>
        <dbReference type="EMBL" id="MFC3121232.1"/>
    </source>
</evidence>
<accession>A0ABV7FLP2</accession>
<dbReference type="PANTHER" id="PTHR43544:SF12">
    <property type="entry name" value="NAD(P)-BINDING ROSSMANN-FOLD SUPERFAMILY PROTEIN"/>
    <property type="match status" value="1"/>
</dbReference>
<dbReference type="InterPro" id="IPR051468">
    <property type="entry name" value="Fungal_SecMetab_SDRs"/>
</dbReference>
<gene>
    <name evidence="1" type="ORF">ACFOHL_06335</name>
</gene>
<name>A0ABV7FLP2_9ALTE</name>
<keyword evidence="2" id="KW-1185">Reference proteome</keyword>
<organism evidence="1 2">
    <name type="scientific">Agaribacter flavus</name>
    <dbReference type="NCBI Taxonomy" id="1902781"/>
    <lineage>
        <taxon>Bacteria</taxon>
        <taxon>Pseudomonadati</taxon>
        <taxon>Pseudomonadota</taxon>
        <taxon>Gammaproteobacteria</taxon>
        <taxon>Alteromonadales</taxon>
        <taxon>Alteromonadaceae</taxon>
        <taxon>Agaribacter</taxon>
    </lineage>
</organism>
<evidence type="ECO:0000313" key="2">
    <source>
        <dbReference type="Proteomes" id="UP001595478"/>
    </source>
</evidence>
<dbReference type="PRINTS" id="PR00081">
    <property type="entry name" value="GDHRDH"/>
</dbReference>
<dbReference type="Proteomes" id="UP001595478">
    <property type="component" value="Unassembled WGS sequence"/>
</dbReference>
<dbReference type="InterPro" id="IPR002347">
    <property type="entry name" value="SDR_fam"/>
</dbReference>